<feature type="transmembrane region" description="Helical" evidence="10">
    <location>
        <begin position="60"/>
        <end position="79"/>
    </location>
</feature>
<evidence type="ECO:0000256" key="7">
    <source>
        <dbReference type="ARBA" id="ARBA00038151"/>
    </source>
</evidence>
<gene>
    <name evidence="11" type="ORF">AM2010_636</name>
</gene>
<name>A0A0G3X7X7_9SPHN</name>
<evidence type="ECO:0000256" key="4">
    <source>
        <dbReference type="ARBA" id="ARBA00022692"/>
    </source>
</evidence>
<dbReference type="PANTHER" id="PTHR30561">
    <property type="entry name" value="SMR FAMILY PROTON-DEPENDENT DRUG EFFLUX TRANSPORTER SUGE"/>
    <property type="match status" value="1"/>
</dbReference>
<dbReference type="InterPro" id="IPR045324">
    <property type="entry name" value="Small_multidrug_res"/>
</dbReference>
<evidence type="ECO:0000256" key="9">
    <source>
        <dbReference type="RuleBase" id="RU003942"/>
    </source>
</evidence>
<feature type="transmembrane region" description="Helical" evidence="10">
    <location>
        <begin position="85"/>
        <end position="103"/>
    </location>
</feature>
<dbReference type="InterPro" id="IPR037185">
    <property type="entry name" value="EmrE-like"/>
</dbReference>
<organism evidence="11 12">
    <name type="scientific">Pelagerythrobacter marensis</name>
    <dbReference type="NCBI Taxonomy" id="543877"/>
    <lineage>
        <taxon>Bacteria</taxon>
        <taxon>Pseudomonadati</taxon>
        <taxon>Pseudomonadota</taxon>
        <taxon>Alphaproteobacteria</taxon>
        <taxon>Sphingomonadales</taxon>
        <taxon>Erythrobacteraceae</taxon>
        <taxon>Pelagerythrobacter</taxon>
    </lineage>
</organism>
<dbReference type="Gene3D" id="1.10.3730.20">
    <property type="match status" value="1"/>
</dbReference>
<dbReference type="GO" id="GO:0022857">
    <property type="term" value="F:transmembrane transporter activity"/>
    <property type="evidence" value="ECO:0007669"/>
    <property type="project" value="InterPro"/>
</dbReference>
<evidence type="ECO:0000256" key="3">
    <source>
        <dbReference type="ARBA" id="ARBA00022475"/>
    </source>
</evidence>
<comment type="subcellular location">
    <subcellularLocation>
        <location evidence="1 9">Cell membrane</location>
        <topology evidence="1 9">Multi-pass membrane protein</topology>
    </subcellularLocation>
</comment>
<evidence type="ECO:0000256" key="5">
    <source>
        <dbReference type="ARBA" id="ARBA00022989"/>
    </source>
</evidence>
<dbReference type="FunFam" id="1.10.3730.20:FF:000001">
    <property type="entry name" value="Quaternary ammonium compound resistance transporter SugE"/>
    <property type="match status" value="1"/>
</dbReference>
<keyword evidence="4 9" id="KW-0812">Transmembrane</keyword>
<evidence type="ECO:0000256" key="2">
    <source>
        <dbReference type="ARBA" id="ARBA00022448"/>
    </source>
</evidence>
<dbReference type="PANTHER" id="PTHR30561:SF0">
    <property type="entry name" value="GUANIDINIUM EXPORTER"/>
    <property type="match status" value="1"/>
</dbReference>
<keyword evidence="2" id="KW-0813">Transport</keyword>
<proteinExistence type="inferred from homology"/>
<accession>A0A0G3X7X7</accession>
<dbReference type="AlphaFoldDB" id="A0A0G3X7X7"/>
<dbReference type="RefSeq" id="WP_047805843.1">
    <property type="nucleotide sequence ID" value="NZ_CP011805.1"/>
</dbReference>
<dbReference type="InterPro" id="IPR000390">
    <property type="entry name" value="Small_drug/metabolite_transptr"/>
</dbReference>
<keyword evidence="3" id="KW-1003">Cell membrane</keyword>
<keyword evidence="12" id="KW-1185">Reference proteome</keyword>
<evidence type="ECO:0000256" key="8">
    <source>
        <dbReference type="ARBA" id="ARBA00039168"/>
    </source>
</evidence>
<dbReference type="PATRIC" id="fig|543877.4.peg.641"/>
<dbReference type="GO" id="GO:0005886">
    <property type="term" value="C:plasma membrane"/>
    <property type="evidence" value="ECO:0007669"/>
    <property type="project" value="UniProtKB-SubCell"/>
</dbReference>
<comment type="similarity">
    <text evidence="7">Belongs to the drug/metabolite transporter (DMT) superfamily. Small multidrug resistance (SMR) (TC 2.A.7.1) family. Gdx/SugE subfamily.</text>
</comment>
<evidence type="ECO:0000256" key="10">
    <source>
        <dbReference type="SAM" id="Phobius"/>
    </source>
</evidence>
<reference evidence="11 12" key="1">
    <citation type="submission" date="2015-06" db="EMBL/GenBank/DDBJ databases">
        <authorList>
            <person name="Kim K.M."/>
        </authorList>
    </citation>
    <scope>NUCLEOTIDE SEQUENCE [LARGE SCALE GENOMIC DNA]</scope>
    <source>
        <strain evidence="11 12">KCTC 22370</strain>
    </source>
</reference>
<keyword evidence="5 10" id="KW-1133">Transmembrane helix</keyword>
<dbReference type="SUPFAM" id="SSF103481">
    <property type="entry name" value="Multidrug resistance efflux transporter EmrE"/>
    <property type="match status" value="1"/>
</dbReference>
<protein>
    <recommendedName>
        <fullName evidence="8">Guanidinium exporter</fullName>
    </recommendedName>
</protein>
<dbReference type="STRING" id="543877.AM2010_636"/>
<dbReference type="OrthoDB" id="9808638at2"/>
<dbReference type="Proteomes" id="UP000037643">
    <property type="component" value="Chromosome"/>
</dbReference>
<evidence type="ECO:0000313" key="12">
    <source>
        <dbReference type="Proteomes" id="UP000037643"/>
    </source>
</evidence>
<dbReference type="KEGG" id="amx:AM2010_636"/>
<dbReference type="GO" id="GO:1990961">
    <property type="term" value="P:xenobiotic detoxification by transmembrane export across the plasma membrane"/>
    <property type="evidence" value="ECO:0007669"/>
    <property type="project" value="UniProtKB-ARBA"/>
</dbReference>
<dbReference type="EMBL" id="CP011805">
    <property type="protein sequence ID" value="AKM06721.1"/>
    <property type="molecule type" value="Genomic_DNA"/>
</dbReference>
<dbReference type="Pfam" id="PF00893">
    <property type="entry name" value="Multi_Drug_Res"/>
    <property type="match status" value="1"/>
</dbReference>
<keyword evidence="6 10" id="KW-0472">Membrane</keyword>
<feature type="transmembrane region" description="Helical" evidence="10">
    <location>
        <begin position="33"/>
        <end position="53"/>
    </location>
</feature>
<sequence>MAWLFLIVAGLLETVWAYSMKLSDGFTRPVASIVTLVAMIFSFGLLALAMKALPLGTAYMIWTGIGAVGAFVVGIFLLGEAVTPLRVAAAMLIVAGIALMKLASPN</sequence>
<evidence type="ECO:0000256" key="6">
    <source>
        <dbReference type="ARBA" id="ARBA00023136"/>
    </source>
</evidence>
<evidence type="ECO:0000256" key="1">
    <source>
        <dbReference type="ARBA" id="ARBA00004651"/>
    </source>
</evidence>
<evidence type="ECO:0000313" key="11">
    <source>
        <dbReference type="EMBL" id="AKM06721.1"/>
    </source>
</evidence>